<dbReference type="OrthoDB" id="5969272at2759"/>
<accession>A0A2G9UJN4</accession>
<keyword evidence="1" id="KW-0812">Transmembrane</keyword>
<name>A0A2G9UJN4_TELCI</name>
<sequence length="113" mass="12747">MQPEAVINPTPNLTTHELSDKIALEGIAVRITEADYPHAGLYTCEAINEYTASGKTSRPLIVMEKTLDVKSELAWIYPLAVIVIILVLLVIIIGLCELRKRRQNRQSRYITQE</sequence>
<evidence type="ECO:0000313" key="3">
    <source>
        <dbReference type="Proteomes" id="UP000230423"/>
    </source>
</evidence>
<dbReference type="AlphaFoldDB" id="A0A2G9UJN4"/>
<organism evidence="2 3">
    <name type="scientific">Teladorsagia circumcincta</name>
    <name type="common">Brown stomach worm</name>
    <name type="synonym">Ostertagia circumcincta</name>
    <dbReference type="NCBI Taxonomy" id="45464"/>
    <lineage>
        <taxon>Eukaryota</taxon>
        <taxon>Metazoa</taxon>
        <taxon>Ecdysozoa</taxon>
        <taxon>Nematoda</taxon>
        <taxon>Chromadorea</taxon>
        <taxon>Rhabditida</taxon>
        <taxon>Rhabditina</taxon>
        <taxon>Rhabditomorpha</taxon>
        <taxon>Strongyloidea</taxon>
        <taxon>Trichostrongylidae</taxon>
        <taxon>Teladorsagia</taxon>
    </lineage>
</organism>
<protein>
    <recommendedName>
        <fullName evidence="4">Immunoglobulin I-set domain-containing protein</fullName>
    </recommendedName>
</protein>
<dbReference type="EMBL" id="KZ346300">
    <property type="protein sequence ID" value="PIO70356.1"/>
    <property type="molecule type" value="Genomic_DNA"/>
</dbReference>
<keyword evidence="1" id="KW-1133">Transmembrane helix</keyword>
<gene>
    <name evidence="2" type="ORF">TELCIR_07793</name>
</gene>
<feature type="transmembrane region" description="Helical" evidence="1">
    <location>
        <begin position="75"/>
        <end position="98"/>
    </location>
</feature>
<evidence type="ECO:0000313" key="2">
    <source>
        <dbReference type="EMBL" id="PIO70356.1"/>
    </source>
</evidence>
<reference evidence="2 3" key="1">
    <citation type="submission" date="2015-09" db="EMBL/GenBank/DDBJ databases">
        <title>Draft genome of the parasitic nematode Teladorsagia circumcincta isolate WARC Sus (inbred).</title>
        <authorList>
            <person name="Mitreva M."/>
        </authorList>
    </citation>
    <scope>NUCLEOTIDE SEQUENCE [LARGE SCALE GENOMIC DNA]</scope>
    <source>
        <strain evidence="2 3">S</strain>
    </source>
</reference>
<dbReference type="Proteomes" id="UP000230423">
    <property type="component" value="Unassembled WGS sequence"/>
</dbReference>
<keyword evidence="3" id="KW-1185">Reference proteome</keyword>
<evidence type="ECO:0008006" key="4">
    <source>
        <dbReference type="Google" id="ProtNLM"/>
    </source>
</evidence>
<evidence type="ECO:0000256" key="1">
    <source>
        <dbReference type="SAM" id="Phobius"/>
    </source>
</evidence>
<keyword evidence="1" id="KW-0472">Membrane</keyword>
<proteinExistence type="predicted"/>